<name>A0A7Y9ZZY3_9CORY</name>
<dbReference type="RefSeq" id="WP_005327148.1">
    <property type="nucleotide sequence ID" value="NZ_CP068156.1"/>
</dbReference>
<evidence type="ECO:0000313" key="2">
    <source>
        <dbReference type="Proteomes" id="UP000603369"/>
    </source>
</evidence>
<keyword evidence="2" id="KW-1185">Reference proteome</keyword>
<gene>
    <name evidence="1" type="ORF">JDP02_07525</name>
</gene>
<dbReference type="EMBL" id="JAEHFL010000010">
    <property type="protein sequence ID" value="MBK3428359.1"/>
    <property type="molecule type" value="Genomic_DNA"/>
</dbReference>
<proteinExistence type="predicted"/>
<dbReference type="Proteomes" id="UP000603369">
    <property type="component" value="Unassembled WGS sequence"/>
</dbReference>
<reference evidence="1 2" key="1">
    <citation type="submission" date="2020-12" db="EMBL/GenBank/DDBJ databases">
        <title>Draft genome sequence of the commensal strain Corynebacterium tuberculostearicum MFP09/CIP 102622 isolated from human skin.</title>
        <authorList>
            <person name="Boukerb A.M."/>
            <person name="Janvier X."/>
            <person name="Feuilloley M.G.J."/>
            <person name="Groboillot A."/>
        </authorList>
    </citation>
    <scope>NUCLEOTIDE SEQUENCE [LARGE SCALE GENOMIC DNA]</scope>
    <source>
        <strain evidence="1 2">CIP 102622</strain>
    </source>
</reference>
<organism evidence="1 2">
    <name type="scientific">Corynebacterium tuberculostearicum</name>
    <dbReference type="NCBI Taxonomy" id="38304"/>
    <lineage>
        <taxon>Bacteria</taxon>
        <taxon>Bacillati</taxon>
        <taxon>Actinomycetota</taxon>
        <taxon>Actinomycetes</taxon>
        <taxon>Mycobacteriales</taxon>
        <taxon>Corynebacteriaceae</taxon>
        <taxon>Corynebacterium</taxon>
    </lineage>
</organism>
<evidence type="ECO:0000313" key="1">
    <source>
        <dbReference type="EMBL" id="MBK3428359.1"/>
    </source>
</evidence>
<accession>A0A7Y9ZZY3</accession>
<sequence>MRHPQGSPFYEPNPEVRRTRARAAAEIQRIILERFPHRREELLQRSADYEYARAQRVNEEEGKTA</sequence>
<comment type="caution">
    <text evidence="1">The sequence shown here is derived from an EMBL/GenBank/DDBJ whole genome shotgun (WGS) entry which is preliminary data.</text>
</comment>
<protein>
    <submittedName>
        <fullName evidence="1">Uncharacterized protein</fullName>
    </submittedName>
</protein>
<dbReference type="AlphaFoldDB" id="A0A7Y9ZZY3"/>
<dbReference type="GeneID" id="78321388"/>